<evidence type="ECO:0000256" key="6">
    <source>
        <dbReference type="PROSITE-ProRule" id="PRU00433"/>
    </source>
</evidence>
<name>A0A832H3S6_9CYAN</name>
<accession>A0A832H3S6</accession>
<dbReference type="SUPFAM" id="SSF46626">
    <property type="entry name" value="Cytochrome c"/>
    <property type="match status" value="1"/>
</dbReference>
<evidence type="ECO:0000256" key="4">
    <source>
        <dbReference type="ARBA" id="ARBA00022982"/>
    </source>
</evidence>
<comment type="caution">
    <text evidence="9">The sequence shown here is derived from an EMBL/GenBank/DDBJ whole genome shotgun (WGS) entry which is preliminary data.</text>
</comment>
<dbReference type="InterPro" id="IPR009056">
    <property type="entry name" value="Cyt_c-like_dom"/>
</dbReference>
<evidence type="ECO:0000256" key="1">
    <source>
        <dbReference type="ARBA" id="ARBA00022448"/>
    </source>
</evidence>
<sequence>MENQVLDKENSVQRIVLLVMTVFVVLLMLTIGIIASQRMEPYARDVLALKGNLVQGRAIFQMNCAGCHGSQADGRVGPSLLDVSSRKSKVSIIHQVTSGQTPPMPQFQPSPQEMADLLSYLETL</sequence>
<dbReference type="Gene3D" id="1.10.760.10">
    <property type="entry name" value="Cytochrome c-like domain"/>
    <property type="match status" value="1"/>
</dbReference>
<keyword evidence="3 6" id="KW-0479">Metal-binding</keyword>
<keyword evidence="2 6" id="KW-0349">Heme</keyword>
<dbReference type="EMBL" id="DSRD01000752">
    <property type="protein sequence ID" value="HGW95009.1"/>
    <property type="molecule type" value="Genomic_DNA"/>
</dbReference>
<protein>
    <submittedName>
        <fullName evidence="9">Cytochrome c</fullName>
    </submittedName>
</protein>
<dbReference type="InterPro" id="IPR036909">
    <property type="entry name" value="Cyt_c-like_dom_sf"/>
</dbReference>
<keyword evidence="5 6" id="KW-0408">Iron</keyword>
<dbReference type="PANTHER" id="PTHR37823:SF1">
    <property type="entry name" value="CYTOCHROME C-553-LIKE"/>
    <property type="match status" value="1"/>
</dbReference>
<dbReference type="PROSITE" id="PS51007">
    <property type="entry name" value="CYTC"/>
    <property type="match status" value="1"/>
</dbReference>
<keyword evidence="7" id="KW-0812">Transmembrane</keyword>
<dbReference type="GO" id="GO:0020037">
    <property type="term" value="F:heme binding"/>
    <property type="evidence" value="ECO:0007669"/>
    <property type="project" value="InterPro"/>
</dbReference>
<dbReference type="GO" id="GO:0009055">
    <property type="term" value="F:electron transfer activity"/>
    <property type="evidence" value="ECO:0007669"/>
    <property type="project" value="InterPro"/>
</dbReference>
<dbReference type="Pfam" id="PF13442">
    <property type="entry name" value="Cytochrome_CBB3"/>
    <property type="match status" value="1"/>
</dbReference>
<dbReference type="PANTHER" id="PTHR37823">
    <property type="entry name" value="CYTOCHROME C-553-LIKE"/>
    <property type="match status" value="1"/>
</dbReference>
<dbReference type="GO" id="GO:0046872">
    <property type="term" value="F:metal ion binding"/>
    <property type="evidence" value="ECO:0007669"/>
    <property type="project" value="UniProtKB-KW"/>
</dbReference>
<keyword evidence="7" id="KW-1133">Transmembrane helix</keyword>
<proteinExistence type="predicted"/>
<evidence type="ECO:0000256" key="5">
    <source>
        <dbReference type="ARBA" id="ARBA00023004"/>
    </source>
</evidence>
<organism evidence="9">
    <name type="scientific">Oscillatoriales cyanobacterium SpSt-402</name>
    <dbReference type="NCBI Taxonomy" id="2282168"/>
    <lineage>
        <taxon>Bacteria</taxon>
        <taxon>Bacillati</taxon>
        <taxon>Cyanobacteriota</taxon>
        <taxon>Cyanophyceae</taxon>
        <taxon>Oscillatoriophycideae</taxon>
        <taxon>Oscillatoriales</taxon>
    </lineage>
</organism>
<keyword evidence="7" id="KW-0472">Membrane</keyword>
<feature type="transmembrane region" description="Helical" evidence="7">
    <location>
        <begin position="15"/>
        <end position="35"/>
    </location>
</feature>
<dbReference type="InterPro" id="IPR051811">
    <property type="entry name" value="Cytochrome_c550/c551-like"/>
</dbReference>
<gene>
    <name evidence="9" type="ORF">ENR47_12110</name>
</gene>
<reference evidence="9" key="1">
    <citation type="journal article" date="2020" name="mSystems">
        <title>Genome- and Community-Level Interaction Insights into Carbon Utilization and Element Cycling Functions of Hydrothermarchaeota in Hydrothermal Sediment.</title>
        <authorList>
            <person name="Zhou Z."/>
            <person name="Liu Y."/>
            <person name="Xu W."/>
            <person name="Pan J."/>
            <person name="Luo Z.H."/>
            <person name="Li M."/>
        </authorList>
    </citation>
    <scope>NUCLEOTIDE SEQUENCE [LARGE SCALE GENOMIC DNA]</scope>
    <source>
        <strain evidence="9">SpSt-402</strain>
    </source>
</reference>
<evidence type="ECO:0000256" key="7">
    <source>
        <dbReference type="SAM" id="Phobius"/>
    </source>
</evidence>
<dbReference type="AlphaFoldDB" id="A0A832H3S6"/>
<evidence type="ECO:0000313" key="9">
    <source>
        <dbReference type="EMBL" id="HGW95009.1"/>
    </source>
</evidence>
<evidence type="ECO:0000259" key="8">
    <source>
        <dbReference type="PROSITE" id="PS51007"/>
    </source>
</evidence>
<evidence type="ECO:0000256" key="2">
    <source>
        <dbReference type="ARBA" id="ARBA00022617"/>
    </source>
</evidence>
<evidence type="ECO:0000256" key="3">
    <source>
        <dbReference type="ARBA" id="ARBA00022723"/>
    </source>
</evidence>
<keyword evidence="4" id="KW-0249">Electron transport</keyword>
<keyword evidence="1" id="KW-0813">Transport</keyword>
<feature type="domain" description="Cytochrome c" evidence="8">
    <location>
        <begin position="51"/>
        <end position="124"/>
    </location>
</feature>